<protein>
    <submittedName>
        <fullName evidence="1">Uncharacterized protein</fullName>
    </submittedName>
</protein>
<proteinExistence type="predicted"/>
<gene>
    <name evidence="1" type="ORF">Pme01_25400</name>
</gene>
<name>A0A8J3TAG2_9ACTN</name>
<comment type="caution">
    <text evidence="1">The sequence shown here is derived from an EMBL/GenBank/DDBJ whole genome shotgun (WGS) entry which is preliminary data.</text>
</comment>
<dbReference type="AlphaFoldDB" id="A0A8J3TAG2"/>
<dbReference type="EMBL" id="BOON01000023">
    <property type="protein sequence ID" value="GII22943.1"/>
    <property type="molecule type" value="Genomic_DNA"/>
</dbReference>
<accession>A0A8J3TAG2</accession>
<evidence type="ECO:0000313" key="1">
    <source>
        <dbReference type="EMBL" id="GII22943.1"/>
    </source>
</evidence>
<organism evidence="1 2">
    <name type="scientific">Planosporangium mesophilum</name>
    <dbReference type="NCBI Taxonomy" id="689768"/>
    <lineage>
        <taxon>Bacteria</taxon>
        <taxon>Bacillati</taxon>
        <taxon>Actinomycetota</taxon>
        <taxon>Actinomycetes</taxon>
        <taxon>Micromonosporales</taxon>
        <taxon>Micromonosporaceae</taxon>
        <taxon>Planosporangium</taxon>
    </lineage>
</organism>
<dbReference type="Proteomes" id="UP000599074">
    <property type="component" value="Unassembled WGS sequence"/>
</dbReference>
<evidence type="ECO:0000313" key="2">
    <source>
        <dbReference type="Proteomes" id="UP000599074"/>
    </source>
</evidence>
<reference evidence="1" key="1">
    <citation type="submission" date="2021-01" db="EMBL/GenBank/DDBJ databases">
        <title>Whole genome shotgun sequence of Planosporangium mesophilum NBRC 109066.</title>
        <authorList>
            <person name="Komaki H."/>
            <person name="Tamura T."/>
        </authorList>
    </citation>
    <scope>NUCLEOTIDE SEQUENCE</scope>
    <source>
        <strain evidence="1">NBRC 109066</strain>
    </source>
</reference>
<keyword evidence="2" id="KW-1185">Reference proteome</keyword>
<sequence>MLIKTTSCDVGVRIDLSCDSCDLLFLPRPSTPQVLSAVWKAAAARGWKATEPGPRGRHYCPACADLLAGGRVAEVVEPEAYPRKSA</sequence>